<feature type="domain" description="Death" evidence="2">
    <location>
        <begin position="419"/>
        <end position="505"/>
    </location>
</feature>
<gene>
    <name evidence="3" type="ORF">JZ751_004121</name>
</gene>
<dbReference type="OrthoDB" id="535509at2759"/>
<dbReference type="Proteomes" id="UP000824540">
    <property type="component" value="Unassembled WGS sequence"/>
</dbReference>
<dbReference type="PROSITE" id="PS00108">
    <property type="entry name" value="PROTEIN_KINASE_ST"/>
    <property type="match status" value="1"/>
</dbReference>
<dbReference type="GO" id="GO:0009893">
    <property type="term" value="P:positive regulation of metabolic process"/>
    <property type="evidence" value="ECO:0007669"/>
    <property type="project" value="UniProtKB-ARBA"/>
</dbReference>
<name>A0A8T2P8S6_9TELE</name>
<keyword evidence="4" id="KW-1185">Reference proteome</keyword>
<evidence type="ECO:0008006" key="5">
    <source>
        <dbReference type="Google" id="ProtNLM"/>
    </source>
</evidence>
<dbReference type="PANTHER" id="PTHR44329">
    <property type="entry name" value="SERINE/THREONINE-PROTEIN KINASE TNNI3K-RELATED"/>
    <property type="match status" value="1"/>
</dbReference>
<dbReference type="SMART" id="SM00220">
    <property type="entry name" value="S_TKc"/>
    <property type="match status" value="1"/>
</dbReference>
<dbReference type="GO" id="GO:0043123">
    <property type="term" value="P:positive regulation of canonical NF-kappaB signal transduction"/>
    <property type="evidence" value="ECO:0007669"/>
    <property type="project" value="UniProtKB-ARBA"/>
</dbReference>
<dbReference type="PRINTS" id="PR00109">
    <property type="entry name" value="TYRKINASE"/>
</dbReference>
<organism evidence="3 4">
    <name type="scientific">Albula glossodonta</name>
    <name type="common">roundjaw bonefish</name>
    <dbReference type="NCBI Taxonomy" id="121402"/>
    <lineage>
        <taxon>Eukaryota</taxon>
        <taxon>Metazoa</taxon>
        <taxon>Chordata</taxon>
        <taxon>Craniata</taxon>
        <taxon>Vertebrata</taxon>
        <taxon>Euteleostomi</taxon>
        <taxon>Actinopterygii</taxon>
        <taxon>Neopterygii</taxon>
        <taxon>Teleostei</taxon>
        <taxon>Albuliformes</taxon>
        <taxon>Albulidae</taxon>
        <taxon>Albula</taxon>
    </lineage>
</organism>
<dbReference type="GO" id="GO:0031349">
    <property type="term" value="P:positive regulation of defense response"/>
    <property type="evidence" value="ECO:0007669"/>
    <property type="project" value="UniProtKB-ARBA"/>
</dbReference>
<dbReference type="Pfam" id="PF07714">
    <property type="entry name" value="PK_Tyr_Ser-Thr"/>
    <property type="match status" value="1"/>
</dbReference>
<dbReference type="PROSITE" id="PS50011">
    <property type="entry name" value="PROTEIN_KINASE_DOM"/>
    <property type="match status" value="1"/>
</dbReference>
<dbReference type="EMBL" id="JAFBMS010000012">
    <property type="protein sequence ID" value="KAG9348096.1"/>
    <property type="molecule type" value="Genomic_DNA"/>
</dbReference>
<dbReference type="Gene3D" id="1.10.510.10">
    <property type="entry name" value="Transferase(Phosphotransferase) domain 1"/>
    <property type="match status" value="1"/>
</dbReference>
<dbReference type="InterPro" id="IPR051681">
    <property type="entry name" value="Ser/Thr_Kinases-Pseudokinases"/>
</dbReference>
<dbReference type="GO" id="GO:0005524">
    <property type="term" value="F:ATP binding"/>
    <property type="evidence" value="ECO:0007669"/>
    <property type="project" value="InterPro"/>
</dbReference>
<evidence type="ECO:0000259" key="1">
    <source>
        <dbReference type="PROSITE" id="PS50011"/>
    </source>
</evidence>
<dbReference type="SUPFAM" id="SSF56112">
    <property type="entry name" value="Protein kinase-like (PK-like)"/>
    <property type="match status" value="1"/>
</dbReference>
<accession>A0A8T2P8S6</accession>
<dbReference type="InterPro" id="IPR001245">
    <property type="entry name" value="Ser-Thr/Tyr_kinase_cat_dom"/>
</dbReference>
<evidence type="ECO:0000313" key="3">
    <source>
        <dbReference type="EMBL" id="KAG9348096.1"/>
    </source>
</evidence>
<dbReference type="PANTHER" id="PTHR44329:SF6">
    <property type="entry name" value="RECEPTOR-INTERACTING SERINE_THREONINE-PROTEIN KINASE 1"/>
    <property type="match status" value="1"/>
</dbReference>
<dbReference type="GO" id="GO:0071345">
    <property type="term" value="P:cellular response to cytokine stimulus"/>
    <property type="evidence" value="ECO:0007669"/>
    <property type="project" value="UniProtKB-ARBA"/>
</dbReference>
<dbReference type="SUPFAM" id="SSF47986">
    <property type="entry name" value="DEATH domain"/>
    <property type="match status" value="1"/>
</dbReference>
<dbReference type="InterPro" id="IPR000488">
    <property type="entry name" value="Death_dom"/>
</dbReference>
<dbReference type="InterPro" id="IPR011029">
    <property type="entry name" value="DEATH-like_dom_sf"/>
</dbReference>
<dbReference type="InterPro" id="IPR011009">
    <property type="entry name" value="Kinase-like_dom_sf"/>
</dbReference>
<protein>
    <recommendedName>
        <fullName evidence="5">Receptor-interacting serine/threonine-protein kinase 1</fullName>
    </recommendedName>
</protein>
<dbReference type="Gene3D" id="1.10.533.10">
    <property type="entry name" value="Death Domain, Fas"/>
    <property type="match status" value="1"/>
</dbReference>
<dbReference type="AlphaFoldDB" id="A0A8T2P8S6"/>
<dbReference type="Pfam" id="PF00531">
    <property type="entry name" value="Death"/>
    <property type="match status" value="1"/>
</dbReference>
<proteinExistence type="predicted"/>
<feature type="domain" description="Protein kinase" evidence="1">
    <location>
        <begin position="15"/>
        <end position="286"/>
    </location>
</feature>
<evidence type="ECO:0000313" key="4">
    <source>
        <dbReference type="Proteomes" id="UP000824540"/>
    </source>
</evidence>
<dbReference type="InterPro" id="IPR008271">
    <property type="entry name" value="Ser/Thr_kinase_AS"/>
</dbReference>
<evidence type="ECO:0000259" key="2">
    <source>
        <dbReference type="PROSITE" id="PS50017"/>
    </source>
</evidence>
<dbReference type="GO" id="GO:0004706">
    <property type="term" value="F:JUN kinase kinase kinase activity"/>
    <property type="evidence" value="ECO:0007669"/>
    <property type="project" value="TreeGrafter"/>
</dbReference>
<reference evidence="3" key="1">
    <citation type="thesis" date="2021" institute="BYU ScholarsArchive" country="Provo, UT, USA">
        <title>Applications of and Algorithms for Genome Assembly and Genomic Analyses with an Emphasis on Marine Teleosts.</title>
        <authorList>
            <person name="Pickett B.D."/>
        </authorList>
    </citation>
    <scope>NUCLEOTIDE SEQUENCE</scope>
    <source>
        <strain evidence="3">HI-2016</strain>
    </source>
</reference>
<dbReference type="PROSITE" id="PS50017">
    <property type="entry name" value="DEATH_DOMAIN"/>
    <property type="match status" value="1"/>
</dbReference>
<dbReference type="InterPro" id="IPR000719">
    <property type="entry name" value="Prot_kinase_dom"/>
</dbReference>
<sequence>MAAHQDPFLIESADLLQKVPLDHEGFGNVFLCHHKTHGRVVQKTVYTGPLRGNNKAKLLKEAKILHKLNHSRIVKLFGVVLEDGAHSLVKEFVTQGNLLALLETVTVPISVKGRIILEMLEGMEYLTRNGIIHKDLKPENVLVDGEFHIKIDVGLATCQAWTKLTREESRRQSRNGVSCSAGNLFYMAPEHLQNINTPFTEKSDVYSFAIIVWVILTNMEPYECGQREQVYFCVCNGNRPDEGRIPPTTPPKIMTLMKDCWHQQPSKRPGFAAKFHVGGDWCDSTLQADARAAHGSFISSPDLTTPATPSRENSVEHQVLRHSMSTPGISTRLPGSRQDFLAHGMGAPMRERKPTAVPPAECCASCQCSLSPLHLADQHNQRRSWPEFPEQHPTANSFAGGAFSSSMLGRQGSEDRPVKKEQLDLLSENIGKKWKCCARSLGLNNVEVETISYDCAHEGLCEMVYQMLQKWQMKQGLVGCTIGPLCRALKDHVGVDLLCQLLQMY</sequence>
<comment type="caution">
    <text evidence="3">The sequence shown here is derived from an EMBL/GenBank/DDBJ whole genome shotgun (WGS) entry which is preliminary data.</text>
</comment>